<accession>A0A2Z4G766</accession>
<dbReference type="GO" id="GO:0016491">
    <property type="term" value="F:oxidoreductase activity"/>
    <property type="evidence" value="ECO:0007669"/>
    <property type="project" value="InterPro"/>
</dbReference>
<evidence type="ECO:0000256" key="5">
    <source>
        <dbReference type="SAM" id="SignalP"/>
    </source>
</evidence>
<feature type="domain" description="Thioredoxin" evidence="6">
    <location>
        <begin position="316"/>
        <end position="455"/>
    </location>
</feature>
<keyword evidence="3" id="KW-1015">Disulfide bond</keyword>
<evidence type="ECO:0000313" key="8">
    <source>
        <dbReference type="Proteomes" id="UP000249873"/>
    </source>
</evidence>
<organism evidence="7 8">
    <name type="scientific">Arcticibacterium luteifluviistationis</name>
    <dbReference type="NCBI Taxonomy" id="1784714"/>
    <lineage>
        <taxon>Bacteria</taxon>
        <taxon>Pseudomonadati</taxon>
        <taxon>Bacteroidota</taxon>
        <taxon>Cytophagia</taxon>
        <taxon>Cytophagales</taxon>
        <taxon>Leadbetterellaceae</taxon>
        <taxon>Arcticibacterium</taxon>
    </lineage>
</organism>
<sequence>MKFLFSLMLLSSFAANAQELFKLKGEIKNPTEDKLVITLYRNWVEEPEDYNLFLDSTNQFSFEASLDEIAYLDINYGLNGVLFQIIEPGDDIFLDVNTDDFYESFLPSGKGSEKWLYYLSHRKRFELVIDAERDLFKYIKDGPEVYGGKLKALRKEQLALLDEFRRNVSEDFFRLRRADITGRIDQYYLDFLISNDMLNMVMNNFEMKTITPNLQDKSFEYGFFVESLIEAYKTSIGTEDKEGILDDYTFLKYAFTRDLIGKPIAERLIAHKISTDLDINGYSIDSETAVRNFSEFAKNQNYLDFLNQKLSMVKGKSLGEAAPNFSLLDTEGHAFSLKDFRGKKLLIVFWASWCEPCLKDLTYLPIINNYFKNSKNLNILNIAIDTPEDFANVVSKGENASKSSRVDPNSEFLKAYGIHTVPSYLLIDENGNWLEDQLIEPSFDEGRGLIKQMETIFSKI</sequence>
<dbReference type="Pfam" id="PF08534">
    <property type="entry name" value="Redoxin"/>
    <property type="match status" value="1"/>
</dbReference>
<reference evidence="7 8" key="1">
    <citation type="submission" date="2018-05" db="EMBL/GenBank/DDBJ databases">
        <title>Complete genome sequence of Arcticibacterium luteifluviistationis SM1504T, a cytophagaceae bacterium isolated from Arctic surface seawater.</title>
        <authorList>
            <person name="Li Y."/>
            <person name="Qin Q.-L."/>
        </authorList>
    </citation>
    <scope>NUCLEOTIDE SEQUENCE [LARGE SCALE GENOMIC DNA]</scope>
    <source>
        <strain evidence="7 8">SM1504</strain>
    </source>
</reference>
<evidence type="ECO:0000259" key="6">
    <source>
        <dbReference type="PROSITE" id="PS51352"/>
    </source>
</evidence>
<dbReference type="PROSITE" id="PS51352">
    <property type="entry name" value="THIOREDOXIN_2"/>
    <property type="match status" value="1"/>
</dbReference>
<proteinExistence type="predicted"/>
<keyword evidence="2" id="KW-0201">Cytochrome c-type biogenesis</keyword>
<dbReference type="AlphaFoldDB" id="A0A2Z4G766"/>
<dbReference type="EMBL" id="CP029480">
    <property type="protein sequence ID" value="AWV96910.1"/>
    <property type="molecule type" value="Genomic_DNA"/>
</dbReference>
<dbReference type="InterPro" id="IPR013766">
    <property type="entry name" value="Thioredoxin_domain"/>
</dbReference>
<evidence type="ECO:0000256" key="4">
    <source>
        <dbReference type="ARBA" id="ARBA00023284"/>
    </source>
</evidence>
<dbReference type="GO" id="GO:0030313">
    <property type="term" value="C:cell envelope"/>
    <property type="evidence" value="ECO:0007669"/>
    <property type="project" value="UniProtKB-SubCell"/>
</dbReference>
<dbReference type="PANTHER" id="PTHR42852:SF6">
    <property type="entry name" value="THIOL:DISULFIDE INTERCHANGE PROTEIN DSBE"/>
    <property type="match status" value="1"/>
</dbReference>
<keyword evidence="4" id="KW-0676">Redox-active center</keyword>
<dbReference type="OrthoDB" id="6399635at2"/>
<feature type="chain" id="PRO_5016322075" description="Thioredoxin domain-containing protein" evidence="5">
    <location>
        <begin position="18"/>
        <end position="460"/>
    </location>
</feature>
<evidence type="ECO:0000256" key="2">
    <source>
        <dbReference type="ARBA" id="ARBA00022748"/>
    </source>
</evidence>
<dbReference type="KEGG" id="als:DJ013_01440"/>
<dbReference type="InterPro" id="IPR050553">
    <property type="entry name" value="Thioredoxin_ResA/DsbE_sf"/>
</dbReference>
<dbReference type="Proteomes" id="UP000249873">
    <property type="component" value="Chromosome"/>
</dbReference>
<keyword evidence="5" id="KW-0732">Signal</keyword>
<feature type="signal peptide" evidence="5">
    <location>
        <begin position="1"/>
        <end position="17"/>
    </location>
</feature>
<dbReference type="PROSITE" id="PS00194">
    <property type="entry name" value="THIOREDOXIN_1"/>
    <property type="match status" value="1"/>
</dbReference>
<comment type="subcellular location">
    <subcellularLocation>
        <location evidence="1">Cell envelope</location>
    </subcellularLocation>
</comment>
<evidence type="ECO:0000256" key="1">
    <source>
        <dbReference type="ARBA" id="ARBA00004196"/>
    </source>
</evidence>
<gene>
    <name evidence="7" type="ORF">DJ013_01440</name>
</gene>
<protein>
    <recommendedName>
        <fullName evidence="6">Thioredoxin domain-containing protein</fullName>
    </recommendedName>
</protein>
<dbReference type="GO" id="GO:0017004">
    <property type="term" value="P:cytochrome complex assembly"/>
    <property type="evidence" value="ECO:0007669"/>
    <property type="project" value="UniProtKB-KW"/>
</dbReference>
<evidence type="ECO:0000256" key="3">
    <source>
        <dbReference type="ARBA" id="ARBA00023157"/>
    </source>
</evidence>
<dbReference type="CDD" id="cd02966">
    <property type="entry name" value="TlpA_like_family"/>
    <property type="match status" value="1"/>
</dbReference>
<dbReference type="Gene3D" id="3.40.30.10">
    <property type="entry name" value="Glutaredoxin"/>
    <property type="match status" value="1"/>
</dbReference>
<keyword evidence="8" id="KW-1185">Reference proteome</keyword>
<dbReference type="InterPro" id="IPR036249">
    <property type="entry name" value="Thioredoxin-like_sf"/>
</dbReference>
<dbReference type="PANTHER" id="PTHR42852">
    <property type="entry name" value="THIOL:DISULFIDE INTERCHANGE PROTEIN DSBE"/>
    <property type="match status" value="1"/>
</dbReference>
<dbReference type="InterPro" id="IPR013740">
    <property type="entry name" value="Redoxin"/>
</dbReference>
<dbReference type="InterPro" id="IPR017937">
    <property type="entry name" value="Thioredoxin_CS"/>
</dbReference>
<dbReference type="SUPFAM" id="SSF52833">
    <property type="entry name" value="Thioredoxin-like"/>
    <property type="match status" value="1"/>
</dbReference>
<name>A0A2Z4G766_9BACT</name>
<dbReference type="RefSeq" id="WP_111370012.1">
    <property type="nucleotide sequence ID" value="NZ_CP029480.1"/>
</dbReference>
<evidence type="ECO:0000313" key="7">
    <source>
        <dbReference type="EMBL" id="AWV96910.1"/>
    </source>
</evidence>